<dbReference type="PANTHER" id="PTHR20941">
    <property type="entry name" value="FOLATE SYNTHESIS PROTEINS"/>
    <property type="match status" value="1"/>
</dbReference>
<organism evidence="11 12">
    <name type="scientific">Nanchangia anserum</name>
    <dbReference type="NCBI Taxonomy" id="2692125"/>
    <lineage>
        <taxon>Bacteria</taxon>
        <taxon>Bacillati</taxon>
        <taxon>Actinomycetota</taxon>
        <taxon>Actinomycetes</taxon>
        <taxon>Actinomycetales</taxon>
        <taxon>Actinomycetaceae</taxon>
        <taxon>Nanchangia</taxon>
    </lineage>
</organism>
<comment type="cofactor">
    <cofactor evidence="2">
        <name>Mg(2+)</name>
        <dbReference type="ChEBI" id="CHEBI:18420"/>
    </cofactor>
</comment>
<dbReference type="PROSITE" id="PS00793">
    <property type="entry name" value="DHPS_2"/>
    <property type="match status" value="1"/>
</dbReference>
<dbReference type="InterPro" id="IPR000489">
    <property type="entry name" value="Pterin-binding_dom"/>
</dbReference>
<comment type="caution">
    <text evidence="11">The sequence shown here is derived from an EMBL/GenBank/DDBJ whole genome shotgun (WGS) entry which is preliminary data.</text>
</comment>
<dbReference type="PANTHER" id="PTHR20941:SF1">
    <property type="entry name" value="FOLIC ACID SYNTHESIS PROTEIN FOL1"/>
    <property type="match status" value="1"/>
</dbReference>
<evidence type="ECO:0000259" key="10">
    <source>
        <dbReference type="PROSITE" id="PS50972"/>
    </source>
</evidence>
<dbReference type="GO" id="GO:0004156">
    <property type="term" value="F:dihydropteroate synthase activity"/>
    <property type="evidence" value="ECO:0007669"/>
    <property type="project" value="UniProtKB-EC"/>
</dbReference>
<dbReference type="EC" id="2.5.1.15" evidence="5"/>
<keyword evidence="7" id="KW-0479">Metal-binding</keyword>
<evidence type="ECO:0000256" key="3">
    <source>
        <dbReference type="ARBA" id="ARBA00004763"/>
    </source>
</evidence>
<dbReference type="GO" id="GO:0005829">
    <property type="term" value="C:cytosol"/>
    <property type="evidence" value="ECO:0007669"/>
    <property type="project" value="TreeGrafter"/>
</dbReference>
<evidence type="ECO:0000256" key="7">
    <source>
        <dbReference type="ARBA" id="ARBA00022723"/>
    </source>
</evidence>
<dbReference type="Gene3D" id="3.20.20.20">
    <property type="entry name" value="Dihydropteroate synthase-like"/>
    <property type="match status" value="1"/>
</dbReference>
<evidence type="ECO:0000313" key="11">
    <source>
        <dbReference type="EMBL" id="MBD3689465.1"/>
    </source>
</evidence>
<name>A0A8I0KQ08_9ACTO</name>
<dbReference type="InterPro" id="IPR006390">
    <property type="entry name" value="DHP_synth_dom"/>
</dbReference>
<keyword evidence="9" id="KW-0289">Folate biosynthesis</keyword>
<dbReference type="PROSITE" id="PS50972">
    <property type="entry name" value="PTERIN_BINDING"/>
    <property type="match status" value="1"/>
</dbReference>
<dbReference type="InterPro" id="IPR045031">
    <property type="entry name" value="DHP_synth-like"/>
</dbReference>
<keyword evidence="8" id="KW-0460">Magnesium</keyword>
<reference evidence="11 12" key="1">
    <citation type="submission" date="2020-08" db="EMBL/GenBank/DDBJ databases">
        <title>Winkia gen. nov., sp. nov., isolated from faeces of the Anser albifrons in China.</title>
        <authorList>
            <person name="Liu Q."/>
        </authorList>
    </citation>
    <scope>NUCLEOTIDE SEQUENCE [LARGE SCALE GENOMIC DNA]</scope>
    <source>
        <strain evidence="11 12">C62</strain>
    </source>
</reference>
<keyword evidence="12" id="KW-1185">Reference proteome</keyword>
<evidence type="ECO:0000256" key="9">
    <source>
        <dbReference type="ARBA" id="ARBA00022909"/>
    </source>
</evidence>
<proteinExistence type="inferred from homology"/>
<comment type="pathway">
    <text evidence="3">Cofactor biosynthesis; tetrahydrofolate biosynthesis; 7,8-dihydrofolate from 2-amino-4-hydroxy-6-hydroxymethyl-7,8-dihydropteridine diphosphate and 4-aminobenzoate: step 1/2.</text>
</comment>
<feature type="domain" description="Pterin-binding" evidence="10">
    <location>
        <begin position="1"/>
        <end position="251"/>
    </location>
</feature>
<dbReference type="GO" id="GO:0046872">
    <property type="term" value="F:metal ion binding"/>
    <property type="evidence" value="ECO:0007669"/>
    <property type="project" value="UniProtKB-KW"/>
</dbReference>
<evidence type="ECO:0000256" key="2">
    <source>
        <dbReference type="ARBA" id="ARBA00001946"/>
    </source>
</evidence>
<protein>
    <recommendedName>
        <fullName evidence="5">dihydropteroate synthase</fullName>
        <ecNumber evidence="5">2.5.1.15</ecNumber>
    </recommendedName>
</protein>
<dbReference type="Proteomes" id="UP000627538">
    <property type="component" value="Unassembled WGS sequence"/>
</dbReference>
<comment type="similarity">
    <text evidence="4">Belongs to the DHPS family.</text>
</comment>
<dbReference type="NCBIfam" id="TIGR01496">
    <property type="entry name" value="DHPS"/>
    <property type="match status" value="1"/>
</dbReference>
<dbReference type="CDD" id="cd00739">
    <property type="entry name" value="DHPS"/>
    <property type="match status" value="1"/>
</dbReference>
<evidence type="ECO:0000256" key="1">
    <source>
        <dbReference type="ARBA" id="ARBA00000012"/>
    </source>
</evidence>
<evidence type="ECO:0000256" key="8">
    <source>
        <dbReference type="ARBA" id="ARBA00022842"/>
    </source>
</evidence>
<evidence type="ECO:0000256" key="4">
    <source>
        <dbReference type="ARBA" id="ARBA00009503"/>
    </source>
</evidence>
<dbReference type="Pfam" id="PF00809">
    <property type="entry name" value="Pterin_bind"/>
    <property type="match status" value="1"/>
</dbReference>
<sequence>MGILNVTPDSFSDGGAYADPGAACAHAEQMRASGADIIDIGGQSTRPGAPDVDEAEEWRRVGPVLTRLVRDGHAVSVDTLHAGVARRAIDAGALLINDVSGGTADPQMGTVIAASSVGYVAQHWRGTPATMDAHCDYPDGVVTGVLCELAHRLRDLAEAGVDLGRVIIDPGLGFAKTTEQSWHLAAATARLRDTGFPVLIGASRKRFLAACGGEEAQQRDPATAAVSALVAAAGAWAVRVHDVAPSVQAVRVGRMWKEHA</sequence>
<evidence type="ECO:0000256" key="5">
    <source>
        <dbReference type="ARBA" id="ARBA00012458"/>
    </source>
</evidence>
<dbReference type="AlphaFoldDB" id="A0A8I0KQ08"/>
<keyword evidence="6 11" id="KW-0808">Transferase</keyword>
<comment type="catalytic activity">
    <reaction evidence="1">
        <text>(7,8-dihydropterin-6-yl)methyl diphosphate + 4-aminobenzoate = 7,8-dihydropteroate + diphosphate</text>
        <dbReference type="Rhea" id="RHEA:19949"/>
        <dbReference type="ChEBI" id="CHEBI:17836"/>
        <dbReference type="ChEBI" id="CHEBI:17839"/>
        <dbReference type="ChEBI" id="CHEBI:33019"/>
        <dbReference type="ChEBI" id="CHEBI:72950"/>
        <dbReference type="EC" id="2.5.1.15"/>
    </reaction>
</comment>
<evidence type="ECO:0000256" key="6">
    <source>
        <dbReference type="ARBA" id="ARBA00022679"/>
    </source>
</evidence>
<dbReference type="SUPFAM" id="SSF51717">
    <property type="entry name" value="Dihydropteroate synthetase-like"/>
    <property type="match status" value="1"/>
</dbReference>
<evidence type="ECO:0000313" key="12">
    <source>
        <dbReference type="Proteomes" id="UP000627538"/>
    </source>
</evidence>
<dbReference type="InterPro" id="IPR011005">
    <property type="entry name" value="Dihydropteroate_synth-like_sf"/>
</dbReference>
<gene>
    <name evidence="11" type="primary">folP</name>
    <name evidence="11" type="ORF">H8R10_04365</name>
</gene>
<dbReference type="GO" id="GO:0046656">
    <property type="term" value="P:folic acid biosynthetic process"/>
    <property type="evidence" value="ECO:0007669"/>
    <property type="project" value="UniProtKB-KW"/>
</dbReference>
<dbReference type="EMBL" id="JACRUO010000001">
    <property type="protein sequence ID" value="MBD3689465.1"/>
    <property type="molecule type" value="Genomic_DNA"/>
</dbReference>
<accession>A0A8I0KQ08</accession>
<dbReference type="GO" id="GO:0046654">
    <property type="term" value="P:tetrahydrofolate biosynthetic process"/>
    <property type="evidence" value="ECO:0007669"/>
    <property type="project" value="TreeGrafter"/>
</dbReference>